<accession>A0A1B0GPH6</accession>
<name>A0A1B0GPH6_PHLPP</name>
<dbReference type="VEuPathDB" id="VectorBase:PPAI007155"/>
<dbReference type="Gene3D" id="3.60.10.10">
    <property type="entry name" value="Endonuclease/exonuclease/phosphatase"/>
    <property type="match status" value="1"/>
</dbReference>
<evidence type="ECO:0000259" key="1">
    <source>
        <dbReference type="Pfam" id="PF14529"/>
    </source>
</evidence>
<proteinExistence type="predicted"/>
<dbReference type="InterPro" id="IPR036691">
    <property type="entry name" value="Endo/exonu/phosph_ase_sf"/>
</dbReference>
<protein>
    <recommendedName>
        <fullName evidence="1">Endonuclease/exonuclease/phosphatase domain-containing protein</fullName>
    </recommendedName>
</protein>
<dbReference type="PANTHER" id="PTHR33273">
    <property type="entry name" value="DOMAIN-CONTAINING PROTEIN, PUTATIVE-RELATED"/>
    <property type="match status" value="1"/>
</dbReference>
<feature type="domain" description="Endonuclease/exonuclease/phosphatase" evidence="1">
    <location>
        <begin position="2"/>
        <end position="87"/>
    </location>
</feature>
<dbReference type="AlphaFoldDB" id="A0A1B0GPH6"/>
<evidence type="ECO:0000313" key="2">
    <source>
        <dbReference type="EnsemblMetazoa" id="PPAI007155-PA"/>
    </source>
</evidence>
<dbReference type="GO" id="GO:0003824">
    <property type="term" value="F:catalytic activity"/>
    <property type="evidence" value="ECO:0007669"/>
    <property type="project" value="InterPro"/>
</dbReference>
<evidence type="ECO:0000313" key="3">
    <source>
        <dbReference type="Proteomes" id="UP000092462"/>
    </source>
</evidence>
<dbReference type="InterPro" id="IPR005135">
    <property type="entry name" value="Endo/exonuclease/phosphatase"/>
</dbReference>
<organism evidence="2 3">
    <name type="scientific">Phlebotomus papatasi</name>
    <name type="common">Sandfly</name>
    <dbReference type="NCBI Taxonomy" id="29031"/>
    <lineage>
        <taxon>Eukaryota</taxon>
        <taxon>Metazoa</taxon>
        <taxon>Ecdysozoa</taxon>
        <taxon>Arthropoda</taxon>
        <taxon>Hexapoda</taxon>
        <taxon>Insecta</taxon>
        <taxon>Pterygota</taxon>
        <taxon>Neoptera</taxon>
        <taxon>Endopterygota</taxon>
        <taxon>Diptera</taxon>
        <taxon>Nematocera</taxon>
        <taxon>Psychodoidea</taxon>
        <taxon>Psychodidae</taxon>
        <taxon>Phlebotomus</taxon>
        <taxon>Phlebotomus</taxon>
    </lineage>
</organism>
<dbReference type="EMBL" id="AJVK01059693">
    <property type="status" value="NOT_ANNOTATED_CDS"/>
    <property type="molecule type" value="Genomic_DNA"/>
</dbReference>
<dbReference type="PANTHER" id="PTHR33273:SF4">
    <property type="entry name" value="ENDONUCLEASE_EXONUCLEASE_PHOSPHATASE DOMAIN-CONTAINING PROTEIN"/>
    <property type="match status" value="1"/>
</dbReference>
<dbReference type="VEuPathDB" id="VectorBase:PPAPM1_005127"/>
<dbReference type="SUPFAM" id="SSF56219">
    <property type="entry name" value="DNase I-like"/>
    <property type="match status" value="1"/>
</dbReference>
<reference evidence="2" key="1">
    <citation type="submission" date="2022-08" db="UniProtKB">
        <authorList>
            <consortium name="EnsemblMetazoa"/>
        </authorList>
    </citation>
    <scope>IDENTIFICATION</scope>
    <source>
        <strain evidence="2">Israel</strain>
    </source>
</reference>
<dbReference type="EnsemblMetazoa" id="PPAI007155-RA">
    <property type="protein sequence ID" value="PPAI007155-PA"/>
    <property type="gene ID" value="PPAI007155"/>
</dbReference>
<sequence>ELVIGGDFNAHSELWGSLVTNSRGNSLQNWIEASNLVVLNDGRPTRLACPPVSSSAIDVTLVSARGAMSWKWAVCEDPLGSDHIPIIAKYEVVTHLEDNETYVASNQHIRDARTDWKKFRQSVKHGIIGIAESCETNAQKLDNLVQVLWNSAVSAQRSGNSRRGSMNMAGNTARDKVWFDSEIYGDSKIMAGYADDIAIGVIHSNPDMIEQLLSTACSAIQGFLESKGLSLSIQKSVFQLFTRKHNPPNIRVEWDGTKVQSVTSFRYLGVVFFSKCLWAAQIRSIVSACSKRINFMRAVSGQTWGAHPAILRIMYIMTIRSVLEYGCIVFRTAARTHLIKLYRIQWQCLRICLGLMKSTHTMTVEVLAGVCPLQLRFGLLAERFLIKASTRQPDLWTDIAQLQQAGPR</sequence>
<keyword evidence="3" id="KW-1185">Reference proteome</keyword>
<dbReference type="Proteomes" id="UP000092462">
    <property type="component" value="Unassembled WGS sequence"/>
</dbReference>
<dbReference type="Pfam" id="PF14529">
    <property type="entry name" value="Exo_endo_phos_2"/>
    <property type="match status" value="1"/>
</dbReference>